<protein>
    <recommendedName>
        <fullName evidence="4">ABC transporter permease</fullName>
    </recommendedName>
</protein>
<keyword evidence="1" id="KW-0812">Transmembrane</keyword>
<gene>
    <name evidence="2" type="ORF">bsdE14_06050</name>
</gene>
<evidence type="ECO:0008006" key="4">
    <source>
        <dbReference type="Google" id="ProtNLM"/>
    </source>
</evidence>
<feature type="transmembrane region" description="Helical" evidence="1">
    <location>
        <begin position="44"/>
        <end position="66"/>
    </location>
</feature>
<feature type="transmembrane region" description="Helical" evidence="1">
    <location>
        <begin position="153"/>
        <end position="175"/>
    </location>
</feature>
<feature type="transmembrane region" description="Helical" evidence="1">
    <location>
        <begin position="12"/>
        <end position="32"/>
    </location>
</feature>
<feature type="transmembrane region" description="Helical" evidence="1">
    <location>
        <begin position="72"/>
        <end position="94"/>
    </location>
</feature>
<comment type="caution">
    <text evidence="2">The sequence shown here is derived from an EMBL/GenBank/DDBJ whole genome shotgun (WGS) entry which is preliminary data.</text>
</comment>
<name>A0ABQ5N1X8_9CLOT</name>
<keyword evidence="1" id="KW-1133">Transmembrane helix</keyword>
<evidence type="ECO:0000313" key="2">
    <source>
        <dbReference type="EMBL" id="GLC29195.1"/>
    </source>
</evidence>
<sequence length="176" mass="20464">MHNLKLLGFKLYNLLFYFTVYSFLGWGIETLYMSVQAGHFIKRGFLFGPFCVIYGFGALILIVLLTPKCKNFVQFLFGSMLLTTALEYITGYALEKIYNKKWWDYSDLFLNINGYIALKCTCFWGILSIFLIYLPKPHIDKLINEIPLRIGTIFFYILSIFFIINGAASIVLNFFN</sequence>
<dbReference type="RefSeq" id="WP_264848483.1">
    <property type="nucleotide sequence ID" value="NZ_BRXR01000001.1"/>
</dbReference>
<dbReference type="EMBL" id="BRXR01000001">
    <property type="protein sequence ID" value="GLC29195.1"/>
    <property type="molecule type" value="Genomic_DNA"/>
</dbReference>
<reference evidence="2 3" key="1">
    <citation type="journal article" date="2024" name="Int. J. Syst. Evol. Microbiol.">
        <title>Clostridium omnivorum sp. nov., isolated from anoxic soil under the treatment of reductive soil disinfestation.</title>
        <authorList>
            <person name="Ueki A."/>
            <person name="Tonouchi A."/>
            <person name="Kaku N."/>
            <person name="Honma S."/>
            <person name="Ueki K."/>
        </authorList>
    </citation>
    <scope>NUCLEOTIDE SEQUENCE [LARGE SCALE GENOMIC DNA]</scope>
    <source>
        <strain evidence="2 3">E14</strain>
    </source>
</reference>
<dbReference type="Pfam" id="PF06541">
    <property type="entry name" value="ABC_trans_CmpB"/>
    <property type="match status" value="1"/>
</dbReference>
<feature type="transmembrane region" description="Helical" evidence="1">
    <location>
        <begin position="115"/>
        <end position="133"/>
    </location>
</feature>
<dbReference type="Proteomes" id="UP001208567">
    <property type="component" value="Unassembled WGS sequence"/>
</dbReference>
<keyword evidence="3" id="KW-1185">Reference proteome</keyword>
<proteinExistence type="predicted"/>
<evidence type="ECO:0000313" key="3">
    <source>
        <dbReference type="Proteomes" id="UP001208567"/>
    </source>
</evidence>
<evidence type="ECO:0000256" key="1">
    <source>
        <dbReference type="SAM" id="Phobius"/>
    </source>
</evidence>
<organism evidence="2 3">
    <name type="scientific">Clostridium omnivorum</name>
    <dbReference type="NCBI Taxonomy" id="1604902"/>
    <lineage>
        <taxon>Bacteria</taxon>
        <taxon>Bacillati</taxon>
        <taxon>Bacillota</taxon>
        <taxon>Clostridia</taxon>
        <taxon>Eubacteriales</taxon>
        <taxon>Clostridiaceae</taxon>
        <taxon>Clostridium</taxon>
    </lineage>
</organism>
<keyword evidence="1" id="KW-0472">Membrane</keyword>
<dbReference type="InterPro" id="IPR010540">
    <property type="entry name" value="CmpB_TMEM229"/>
</dbReference>
<accession>A0ABQ5N1X8</accession>